<dbReference type="PANTHER" id="PTHR33175">
    <property type="entry name" value="DNA-BINDING PROTEIN HU"/>
    <property type="match status" value="1"/>
</dbReference>
<reference evidence="4 5" key="1">
    <citation type="submission" date="2020-07" db="EMBL/GenBank/DDBJ databases">
        <title>Sequencing the genomes of 1000 actinobacteria strains.</title>
        <authorList>
            <person name="Klenk H.-P."/>
        </authorList>
    </citation>
    <scope>NUCLEOTIDE SEQUENCE [LARGE SCALE GENOMIC DNA]</scope>
    <source>
        <strain evidence="4 5">DSM 23819</strain>
    </source>
</reference>
<keyword evidence="5" id="KW-1185">Reference proteome</keyword>
<dbReference type="AlphaFoldDB" id="A0A7Y9UT98"/>
<dbReference type="GO" id="GO:0005829">
    <property type="term" value="C:cytosol"/>
    <property type="evidence" value="ECO:0007669"/>
    <property type="project" value="TreeGrafter"/>
</dbReference>
<protein>
    <submittedName>
        <fullName evidence="4">DNA-binding protein HU-beta</fullName>
    </submittedName>
</protein>
<dbReference type="SMART" id="SM00411">
    <property type="entry name" value="BHL"/>
    <property type="match status" value="1"/>
</dbReference>
<name>A0A7Y9UT98_9ACTN</name>
<organism evidence="4 5">
    <name type="scientific">Nocardioides daedukensis</name>
    <dbReference type="NCBI Taxonomy" id="634462"/>
    <lineage>
        <taxon>Bacteria</taxon>
        <taxon>Bacillati</taxon>
        <taxon>Actinomycetota</taxon>
        <taxon>Actinomycetes</taxon>
        <taxon>Propionibacteriales</taxon>
        <taxon>Nocardioidaceae</taxon>
        <taxon>Nocardioides</taxon>
    </lineage>
</organism>
<evidence type="ECO:0000313" key="5">
    <source>
        <dbReference type="Proteomes" id="UP000540656"/>
    </source>
</evidence>
<dbReference type="PANTHER" id="PTHR33175:SF3">
    <property type="entry name" value="DNA-BINDING PROTEIN HU-BETA"/>
    <property type="match status" value="1"/>
</dbReference>
<dbReference type="CDD" id="cd13831">
    <property type="entry name" value="HU"/>
    <property type="match status" value="1"/>
</dbReference>
<comment type="similarity">
    <text evidence="3">Belongs to the bacterial histone-like protein family.</text>
</comment>
<accession>A0A7Y9UT98</accession>
<dbReference type="Proteomes" id="UP000540656">
    <property type="component" value="Unassembled WGS sequence"/>
</dbReference>
<dbReference type="EMBL" id="JACCAA010000001">
    <property type="protein sequence ID" value="NYG57629.1"/>
    <property type="molecule type" value="Genomic_DNA"/>
</dbReference>
<evidence type="ECO:0000313" key="4">
    <source>
        <dbReference type="EMBL" id="NYG57629.1"/>
    </source>
</evidence>
<keyword evidence="2 4" id="KW-0238">DNA-binding</keyword>
<evidence type="ECO:0000256" key="3">
    <source>
        <dbReference type="RuleBase" id="RU003939"/>
    </source>
</evidence>
<evidence type="ECO:0000256" key="2">
    <source>
        <dbReference type="ARBA" id="ARBA00023125"/>
    </source>
</evidence>
<dbReference type="InterPro" id="IPR010992">
    <property type="entry name" value="IHF-like_DNA-bd_dom_sf"/>
</dbReference>
<dbReference type="GO" id="GO:0030527">
    <property type="term" value="F:structural constituent of chromatin"/>
    <property type="evidence" value="ECO:0007669"/>
    <property type="project" value="InterPro"/>
</dbReference>
<dbReference type="InterPro" id="IPR000119">
    <property type="entry name" value="Hist_DNA-bd"/>
</dbReference>
<dbReference type="Gene3D" id="4.10.520.10">
    <property type="entry name" value="IHF-like DNA-binding proteins"/>
    <property type="match status" value="1"/>
</dbReference>
<dbReference type="Pfam" id="PF00216">
    <property type="entry name" value="Bac_DNA_binding"/>
    <property type="match status" value="1"/>
</dbReference>
<gene>
    <name evidence="4" type="ORF">BJ980_000552</name>
</gene>
<dbReference type="PROSITE" id="PS00045">
    <property type="entry name" value="HISTONE_LIKE"/>
    <property type="match status" value="1"/>
</dbReference>
<dbReference type="GO" id="GO:0003677">
    <property type="term" value="F:DNA binding"/>
    <property type="evidence" value="ECO:0007669"/>
    <property type="project" value="UniProtKB-KW"/>
</dbReference>
<proteinExistence type="inferred from homology"/>
<dbReference type="GO" id="GO:0030261">
    <property type="term" value="P:chromosome condensation"/>
    <property type="evidence" value="ECO:0007669"/>
    <property type="project" value="UniProtKB-KW"/>
</dbReference>
<dbReference type="InterPro" id="IPR020816">
    <property type="entry name" value="Histone-like_DNA-bd_CS"/>
</dbReference>
<evidence type="ECO:0000256" key="1">
    <source>
        <dbReference type="ARBA" id="ARBA00023067"/>
    </source>
</evidence>
<comment type="caution">
    <text evidence="4">The sequence shown here is derived from an EMBL/GenBank/DDBJ whole genome shotgun (WGS) entry which is preliminary data.</text>
</comment>
<dbReference type="SUPFAM" id="SSF47729">
    <property type="entry name" value="IHF-like DNA-binding proteins"/>
    <property type="match status" value="1"/>
</dbReference>
<keyword evidence="1" id="KW-0226">DNA condensation</keyword>
<dbReference type="RefSeq" id="WP_179500876.1">
    <property type="nucleotide sequence ID" value="NZ_JACCAA010000001.1"/>
</dbReference>
<dbReference type="PRINTS" id="PR01727">
    <property type="entry name" value="DNABINDINGHU"/>
</dbReference>
<sequence>MNKRELVDAIAEQTGGTRKDAEAALAAVINTISDAVAEGDRVQIPGFGTFEKRERAAREARNPQTGETIKIKKTNVPAFKAGSGFKTYVAASKKDQAATRKARG</sequence>